<keyword evidence="2" id="KW-1017">Isopeptide bond</keyword>
<dbReference type="InterPro" id="IPR030456">
    <property type="entry name" value="TF_fork_head_CS_2"/>
</dbReference>
<evidence type="ECO:0000256" key="4">
    <source>
        <dbReference type="ARBA" id="ARBA00022782"/>
    </source>
</evidence>
<comment type="subcellular location">
    <subcellularLocation>
        <location evidence="1 11">Nucleus</location>
    </subcellularLocation>
</comment>
<evidence type="ECO:0000313" key="14">
    <source>
        <dbReference type="EMBL" id="CAG9769775.1"/>
    </source>
</evidence>
<dbReference type="AlphaFoldDB" id="A0A9N9QR79"/>
<dbReference type="InterPro" id="IPR047515">
    <property type="entry name" value="FH_FOXL2"/>
</dbReference>
<dbReference type="PROSITE" id="PS50039">
    <property type="entry name" value="FORK_HEAD_3"/>
    <property type="match status" value="1"/>
</dbReference>
<dbReference type="GO" id="GO:0000981">
    <property type="term" value="F:DNA-binding transcription factor activity, RNA polymerase II-specific"/>
    <property type="evidence" value="ECO:0007669"/>
    <property type="project" value="TreeGrafter"/>
</dbReference>
<dbReference type="InterPro" id="IPR036390">
    <property type="entry name" value="WH_DNA-bd_sf"/>
</dbReference>
<dbReference type="PROSITE" id="PS00657">
    <property type="entry name" value="FORK_HEAD_1"/>
    <property type="match status" value="1"/>
</dbReference>
<protein>
    <recommendedName>
        <fullName evidence="10">Forkhead box protein L2</fullName>
    </recommendedName>
</protein>
<feature type="DNA-binding region" description="Fork-head" evidence="11">
    <location>
        <begin position="326"/>
        <end position="420"/>
    </location>
</feature>
<keyword evidence="4" id="KW-0221">Differentiation</keyword>
<dbReference type="InterPro" id="IPR018122">
    <property type="entry name" value="TF_fork_head_CS_1"/>
</dbReference>
<evidence type="ECO:0000256" key="11">
    <source>
        <dbReference type="PROSITE-ProRule" id="PRU00089"/>
    </source>
</evidence>
<dbReference type="PRINTS" id="PR00053">
    <property type="entry name" value="FORKHEAD"/>
</dbReference>
<feature type="domain" description="Fork-head" evidence="13">
    <location>
        <begin position="326"/>
        <end position="420"/>
    </location>
</feature>
<evidence type="ECO:0000256" key="9">
    <source>
        <dbReference type="ARBA" id="ARBA00023242"/>
    </source>
</evidence>
<gene>
    <name evidence="14" type="ORF">CEUTPL_LOCUS10273</name>
</gene>
<dbReference type="GO" id="GO:0005634">
    <property type="term" value="C:nucleus"/>
    <property type="evidence" value="ECO:0007669"/>
    <property type="project" value="UniProtKB-SubCell"/>
</dbReference>
<evidence type="ECO:0000256" key="7">
    <source>
        <dbReference type="ARBA" id="ARBA00023125"/>
    </source>
</evidence>
<keyword evidence="15" id="KW-1185">Reference proteome</keyword>
<dbReference type="Pfam" id="PF00250">
    <property type="entry name" value="Forkhead"/>
    <property type="match status" value="1"/>
</dbReference>
<dbReference type="FunFam" id="1.10.10.10:FF:000016">
    <property type="entry name" value="Forkhead box protein I1"/>
    <property type="match status" value="1"/>
</dbReference>
<evidence type="ECO:0000256" key="12">
    <source>
        <dbReference type="SAM" id="MobiDB-lite"/>
    </source>
</evidence>
<keyword evidence="3" id="KW-0597">Phosphoprotein</keyword>
<evidence type="ECO:0000259" key="13">
    <source>
        <dbReference type="PROSITE" id="PS50039"/>
    </source>
</evidence>
<dbReference type="PROSITE" id="PS00658">
    <property type="entry name" value="FORK_HEAD_2"/>
    <property type="match status" value="1"/>
</dbReference>
<dbReference type="Proteomes" id="UP001152799">
    <property type="component" value="Chromosome 5"/>
</dbReference>
<sequence length="503" mass="56447">MASTGVGDLGISLVFDPKTSDWCIFLSRLSQYFLAKGIKEDDMKRAILLCSLSEEAFILLTNLCVPEKPEDCEFKKIVANLTGYYEVKNLIWVERGKFYAAQKGECETAQEWSTRLKELASKCQFSGALDTKLTDIFINNYNIGKVKNTLYGLKPTVVFSEALETAQIEEASQMGVKEAKVTSAQTTVKLEPENEVFTMPQGGHQVTSSGNLQEFSERRGISGNSAQPPRWSAGQQRAGRAPFSYVRETQQSQKRFGTVGSGTSVLPPSPSYSLATTHVLSNHSTTSHSPENPEETRAPSTNSSHSPQPQPSSSTTPTNTNNAQSKPPYSYVALIAMAIQSSHMKRATLSEIYSYITSKFPYYERNKKGWQNSIRHNLSLNECFVKVPREGGGERKGNYWTLDPQYEDMFENGNYRRRRRMKRPYRSTQPYPKSFFGDALGQHGLAPLPRNIFTSPTAYPPPYSRYEPSWMAPSQLASYTTCNSGGYSFHFIDYKEVFPELET</sequence>
<evidence type="ECO:0000256" key="2">
    <source>
        <dbReference type="ARBA" id="ARBA00022499"/>
    </source>
</evidence>
<dbReference type="SUPFAM" id="SSF46785">
    <property type="entry name" value="Winged helix' DNA-binding domain"/>
    <property type="match status" value="1"/>
</dbReference>
<dbReference type="GO" id="GO:0000978">
    <property type="term" value="F:RNA polymerase II cis-regulatory region sequence-specific DNA binding"/>
    <property type="evidence" value="ECO:0007669"/>
    <property type="project" value="TreeGrafter"/>
</dbReference>
<dbReference type="GO" id="GO:0009653">
    <property type="term" value="P:anatomical structure morphogenesis"/>
    <property type="evidence" value="ECO:0007669"/>
    <property type="project" value="TreeGrafter"/>
</dbReference>
<reference evidence="14" key="1">
    <citation type="submission" date="2022-01" db="EMBL/GenBank/DDBJ databases">
        <authorList>
            <person name="King R."/>
        </authorList>
    </citation>
    <scope>NUCLEOTIDE SEQUENCE</scope>
</reference>
<keyword evidence="9 11" id="KW-0539">Nucleus</keyword>
<dbReference type="PANTHER" id="PTHR11829">
    <property type="entry name" value="FORKHEAD BOX PROTEIN"/>
    <property type="match status" value="1"/>
</dbReference>
<dbReference type="SMART" id="SM00339">
    <property type="entry name" value="FH"/>
    <property type="match status" value="1"/>
</dbReference>
<evidence type="ECO:0000256" key="8">
    <source>
        <dbReference type="ARBA" id="ARBA00023163"/>
    </source>
</evidence>
<evidence type="ECO:0000256" key="6">
    <source>
        <dbReference type="ARBA" id="ARBA00023015"/>
    </source>
</evidence>
<keyword evidence="8" id="KW-0804">Transcription</keyword>
<dbReference type="InterPro" id="IPR001766">
    <property type="entry name" value="Fork_head_dom"/>
</dbReference>
<keyword evidence="7 11" id="KW-0238">DNA-binding</keyword>
<evidence type="ECO:0000256" key="3">
    <source>
        <dbReference type="ARBA" id="ARBA00022553"/>
    </source>
</evidence>
<evidence type="ECO:0000256" key="10">
    <source>
        <dbReference type="ARBA" id="ARBA00034872"/>
    </source>
</evidence>
<name>A0A9N9QR79_9CUCU</name>
<keyword evidence="5" id="KW-0832">Ubl conjugation</keyword>
<organism evidence="14 15">
    <name type="scientific">Ceutorhynchus assimilis</name>
    <name type="common">cabbage seed weevil</name>
    <dbReference type="NCBI Taxonomy" id="467358"/>
    <lineage>
        <taxon>Eukaryota</taxon>
        <taxon>Metazoa</taxon>
        <taxon>Ecdysozoa</taxon>
        <taxon>Arthropoda</taxon>
        <taxon>Hexapoda</taxon>
        <taxon>Insecta</taxon>
        <taxon>Pterygota</taxon>
        <taxon>Neoptera</taxon>
        <taxon>Endopterygota</taxon>
        <taxon>Coleoptera</taxon>
        <taxon>Polyphaga</taxon>
        <taxon>Cucujiformia</taxon>
        <taxon>Curculionidae</taxon>
        <taxon>Ceutorhynchinae</taxon>
        <taxon>Ceutorhynchus</taxon>
    </lineage>
</organism>
<feature type="compositionally biased region" description="Low complexity" evidence="12">
    <location>
        <begin position="299"/>
        <end position="325"/>
    </location>
</feature>
<feature type="compositionally biased region" description="Polar residues" evidence="12">
    <location>
        <begin position="247"/>
        <end position="290"/>
    </location>
</feature>
<dbReference type="EMBL" id="OU892281">
    <property type="protein sequence ID" value="CAG9769775.1"/>
    <property type="molecule type" value="Genomic_DNA"/>
</dbReference>
<evidence type="ECO:0000313" key="15">
    <source>
        <dbReference type="Proteomes" id="UP001152799"/>
    </source>
</evidence>
<feature type="region of interest" description="Disordered" evidence="12">
    <location>
        <begin position="219"/>
        <end position="325"/>
    </location>
</feature>
<evidence type="ECO:0000256" key="1">
    <source>
        <dbReference type="ARBA" id="ARBA00004123"/>
    </source>
</evidence>
<dbReference type="OrthoDB" id="9926427at2759"/>
<keyword evidence="6" id="KW-0805">Transcription regulation</keyword>
<proteinExistence type="predicted"/>
<dbReference type="InterPro" id="IPR036388">
    <property type="entry name" value="WH-like_DNA-bd_sf"/>
</dbReference>
<dbReference type="InterPro" id="IPR050211">
    <property type="entry name" value="FOX_domain-containing"/>
</dbReference>
<accession>A0A9N9QR79</accession>
<dbReference type="PANTHER" id="PTHR11829:SF411">
    <property type="entry name" value="FORKHEAD BOX PROTEIN L2"/>
    <property type="match status" value="1"/>
</dbReference>
<dbReference type="CDD" id="cd20028">
    <property type="entry name" value="FH_FOXL2"/>
    <property type="match status" value="1"/>
</dbReference>
<dbReference type="Gene3D" id="1.10.10.10">
    <property type="entry name" value="Winged helix-like DNA-binding domain superfamily/Winged helix DNA-binding domain"/>
    <property type="match status" value="1"/>
</dbReference>
<evidence type="ECO:0000256" key="5">
    <source>
        <dbReference type="ARBA" id="ARBA00022843"/>
    </source>
</evidence>
<dbReference type="GO" id="GO:0030154">
    <property type="term" value="P:cell differentiation"/>
    <property type="evidence" value="ECO:0007669"/>
    <property type="project" value="UniProtKB-KW"/>
</dbReference>